<dbReference type="EMBL" id="RCNR01000048">
    <property type="protein sequence ID" value="MUH37673.1"/>
    <property type="molecule type" value="Genomic_DNA"/>
</dbReference>
<feature type="transmembrane region" description="Helical" evidence="14">
    <location>
        <begin position="7"/>
        <end position="26"/>
    </location>
</feature>
<evidence type="ECO:0000256" key="6">
    <source>
        <dbReference type="ARBA" id="ARBA00022556"/>
    </source>
</evidence>
<dbReference type="Proteomes" id="UP000540519">
    <property type="component" value="Unassembled WGS sequence"/>
</dbReference>
<evidence type="ECO:0000256" key="8">
    <source>
        <dbReference type="ARBA" id="ARBA00022741"/>
    </source>
</evidence>
<dbReference type="RefSeq" id="WP_168927038.1">
    <property type="nucleotide sequence ID" value="NZ_RCNR01000048.1"/>
</dbReference>
<dbReference type="AlphaFoldDB" id="A0A7X2ZWF1"/>
<dbReference type="SUPFAM" id="SSF52540">
    <property type="entry name" value="P-loop containing nucleoside triphosphate hydrolases"/>
    <property type="match status" value="1"/>
</dbReference>
<dbReference type="EC" id="2.7.1.130" evidence="3 13"/>
<gene>
    <name evidence="13 15" type="primary">lpxK</name>
    <name evidence="15" type="ORF">D9O36_17625</name>
</gene>
<dbReference type="PANTHER" id="PTHR42724:SF1">
    <property type="entry name" value="TETRAACYLDISACCHARIDE 4'-KINASE, MITOCHONDRIAL-RELATED"/>
    <property type="match status" value="1"/>
</dbReference>
<name>A0A7X2ZWF1_9FLAO</name>
<dbReference type="HAMAP" id="MF_00409">
    <property type="entry name" value="LpxK"/>
    <property type="match status" value="1"/>
</dbReference>
<keyword evidence="14" id="KW-0472">Membrane</keyword>
<evidence type="ECO:0000313" key="15">
    <source>
        <dbReference type="EMBL" id="MUH37673.1"/>
    </source>
</evidence>
<keyword evidence="6 13" id="KW-0441">Lipid A biosynthesis</keyword>
<evidence type="ECO:0000256" key="2">
    <source>
        <dbReference type="ARBA" id="ARBA00004870"/>
    </source>
</evidence>
<evidence type="ECO:0000256" key="11">
    <source>
        <dbReference type="ARBA" id="ARBA00023098"/>
    </source>
</evidence>
<keyword evidence="7 13" id="KW-0808">Transferase</keyword>
<evidence type="ECO:0000256" key="10">
    <source>
        <dbReference type="ARBA" id="ARBA00022840"/>
    </source>
</evidence>
<dbReference type="GO" id="GO:0005524">
    <property type="term" value="F:ATP binding"/>
    <property type="evidence" value="ECO:0007669"/>
    <property type="project" value="UniProtKB-UniRule"/>
</dbReference>
<keyword evidence="8 13" id="KW-0547">Nucleotide-binding</keyword>
<evidence type="ECO:0000256" key="9">
    <source>
        <dbReference type="ARBA" id="ARBA00022777"/>
    </source>
</evidence>
<dbReference type="InterPro" id="IPR027417">
    <property type="entry name" value="P-loop_NTPase"/>
</dbReference>
<dbReference type="GO" id="GO:0009029">
    <property type="term" value="F:lipid-A 4'-kinase activity"/>
    <property type="evidence" value="ECO:0007669"/>
    <property type="project" value="UniProtKB-UniRule"/>
</dbReference>
<sequence>MQLLRKILFPVSLIYGLVVYLRNYFYDKGILSSKTFETPTICIGNLSAGGTGKTPMVELLIGILKDNYKVAVLSRGYKRKSEGFVLADNSATVETLGDEPFQIFSKFSDITLAVDADRRNGITTLEKEIQPEVILLDDAYQHRKVTCGFSVLLTSFGNLYVDDWYLPTGNLRDSKKESSRAQIIVVTKCPENLSEEVRKTILNKLKPESHQQVLFSYLSYDDTLRTVDSSIAFDDLRTKEVTLVTGIANPQPLVDYLMSKGLRFQHLKFKDHHDFSNSEIAILRKKQCILTTEKDFVRLKEKLNHLYFIPVQHRFFGDGKSILKEGLEEFMK</sequence>
<keyword evidence="14" id="KW-1133">Transmembrane helix</keyword>
<keyword evidence="14" id="KW-0812">Transmembrane</keyword>
<dbReference type="GO" id="GO:0005886">
    <property type="term" value="C:plasma membrane"/>
    <property type="evidence" value="ECO:0007669"/>
    <property type="project" value="TreeGrafter"/>
</dbReference>
<comment type="caution">
    <text evidence="15">The sequence shown here is derived from an EMBL/GenBank/DDBJ whole genome shotgun (WGS) entry which is preliminary data.</text>
</comment>
<comment type="pathway">
    <text evidence="2 13">Glycolipid biosynthesis; lipid IV(A) biosynthesis; lipid IV(A) from (3R)-3-hydroxytetradecanoyl-[acyl-carrier-protein] and UDP-N-acetyl-alpha-D-glucosamine: step 6/6.</text>
</comment>
<evidence type="ECO:0000256" key="12">
    <source>
        <dbReference type="ARBA" id="ARBA00029757"/>
    </source>
</evidence>
<feature type="binding site" evidence="13">
    <location>
        <begin position="47"/>
        <end position="54"/>
    </location>
    <ligand>
        <name>ATP</name>
        <dbReference type="ChEBI" id="CHEBI:30616"/>
    </ligand>
</feature>
<evidence type="ECO:0000256" key="7">
    <source>
        <dbReference type="ARBA" id="ARBA00022679"/>
    </source>
</evidence>
<evidence type="ECO:0000256" key="5">
    <source>
        <dbReference type="ARBA" id="ARBA00022516"/>
    </source>
</evidence>
<keyword evidence="10 13" id="KW-0067">ATP-binding</keyword>
<protein>
    <recommendedName>
        <fullName evidence="4 13">Tetraacyldisaccharide 4'-kinase</fullName>
        <ecNumber evidence="3 13">2.7.1.130</ecNumber>
    </recommendedName>
    <alternativeName>
        <fullName evidence="12 13">Lipid A 4'-kinase</fullName>
    </alternativeName>
</protein>
<dbReference type="GO" id="GO:0009245">
    <property type="term" value="P:lipid A biosynthetic process"/>
    <property type="evidence" value="ECO:0007669"/>
    <property type="project" value="UniProtKB-UniRule"/>
</dbReference>
<keyword evidence="11 13" id="KW-0443">Lipid metabolism</keyword>
<comment type="catalytic activity">
    <reaction evidence="13">
        <text>a lipid A disaccharide + ATP = a lipid IVA + ADP + H(+)</text>
        <dbReference type="Rhea" id="RHEA:67840"/>
        <dbReference type="ChEBI" id="CHEBI:15378"/>
        <dbReference type="ChEBI" id="CHEBI:30616"/>
        <dbReference type="ChEBI" id="CHEBI:176343"/>
        <dbReference type="ChEBI" id="CHEBI:176425"/>
        <dbReference type="ChEBI" id="CHEBI:456216"/>
        <dbReference type="EC" id="2.7.1.130"/>
    </reaction>
</comment>
<keyword evidence="16" id="KW-1185">Reference proteome</keyword>
<comment type="function">
    <text evidence="1 13">Transfers the gamma-phosphate of ATP to the 4'-position of a tetraacyldisaccharide 1-phosphate intermediate (termed DS-1-P) to form tetraacyldisaccharide 1,4'-bis-phosphate (lipid IVA).</text>
</comment>
<keyword evidence="9 13" id="KW-0418">Kinase</keyword>
<comment type="similarity">
    <text evidence="13">Belongs to the LpxK family.</text>
</comment>
<evidence type="ECO:0000256" key="3">
    <source>
        <dbReference type="ARBA" id="ARBA00012071"/>
    </source>
</evidence>
<dbReference type="UniPathway" id="UPA00359">
    <property type="reaction ID" value="UER00482"/>
</dbReference>
<evidence type="ECO:0000256" key="14">
    <source>
        <dbReference type="SAM" id="Phobius"/>
    </source>
</evidence>
<keyword evidence="5 13" id="KW-0444">Lipid biosynthesis</keyword>
<reference evidence="15 16" key="1">
    <citation type="journal article" date="2019" name="Mar. Drugs">
        <title>Comparative Genomics and CAZyme Genome Repertoires of Marine Zobellia amurskyensis KMM 3526(T) and Zobellia laminariae KMM 3676(T).</title>
        <authorList>
            <person name="Chernysheva N."/>
            <person name="Bystritskaya E."/>
            <person name="Stenkova A."/>
            <person name="Golovkin I."/>
            <person name="Nedashkovskaya O."/>
            <person name="Isaeva M."/>
        </authorList>
    </citation>
    <scope>NUCLEOTIDE SEQUENCE [LARGE SCALE GENOMIC DNA]</scope>
    <source>
        <strain evidence="15 16">KMM 3526</strain>
    </source>
</reference>
<organism evidence="15 16">
    <name type="scientific">Zobellia amurskyensis</name>
    <dbReference type="NCBI Taxonomy" id="248905"/>
    <lineage>
        <taxon>Bacteria</taxon>
        <taxon>Pseudomonadati</taxon>
        <taxon>Bacteroidota</taxon>
        <taxon>Flavobacteriia</taxon>
        <taxon>Flavobacteriales</taxon>
        <taxon>Flavobacteriaceae</taxon>
        <taxon>Zobellia</taxon>
    </lineage>
</organism>
<evidence type="ECO:0000256" key="4">
    <source>
        <dbReference type="ARBA" id="ARBA00016436"/>
    </source>
</evidence>
<dbReference type="Pfam" id="PF02606">
    <property type="entry name" value="LpxK"/>
    <property type="match status" value="1"/>
</dbReference>
<dbReference type="PANTHER" id="PTHR42724">
    <property type="entry name" value="TETRAACYLDISACCHARIDE 4'-KINASE"/>
    <property type="match status" value="1"/>
</dbReference>
<dbReference type="NCBIfam" id="TIGR00682">
    <property type="entry name" value="lpxK"/>
    <property type="match status" value="1"/>
</dbReference>
<evidence type="ECO:0000256" key="1">
    <source>
        <dbReference type="ARBA" id="ARBA00002274"/>
    </source>
</evidence>
<proteinExistence type="inferred from homology"/>
<accession>A0A7X2ZWF1</accession>
<evidence type="ECO:0000256" key="13">
    <source>
        <dbReference type="HAMAP-Rule" id="MF_00409"/>
    </source>
</evidence>
<evidence type="ECO:0000313" key="16">
    <source>
        <dbReference type="Proteomes" id="UP000540519"/>
    </source>
</evidence>
<dbReference type="InterPro" id="IPR003758">
    <property type="entry name" value="LpxK"/>
</dbReference>